<dbReference type="EMBL" id="DWYY01000026">
    <property type="protein sequence ID" value="HJA91888.1"/>
    <property type="molecule type" value="Genomic_DNA"/>
</dbReference>
<comment type="caution">
    <text evidence="1">The sequence shown here is derived from an EMBL/GenBank/DDBJ whole genome shotgun (WGS) entry which is preliminary data.</text>
</comment>
<accession>A0A9D2KYT5</accession>
<reference evidence="1" key="2">
    <citation type="submission" date="2021-04" db="EMBL/GenBank/DDBJ databases">
        <authorList>
            <person name="Gilroy R."/>
        </authorList>
    </citation>
    <scope>NUCLEOTIDE SEQUENCE</scope>
    <source>
        <strain evidence="1">CHK179-7159</strain>
    </source>
</reference>
<dbReference type="InterPro" id="IPR013321">
    <property type="entry name" value="Arc_rbn_hlx_hlx"/>
</dbReference>
<dbReference type="InterPro" id="IPR010985">
    <property type="entry name" value="Ribbon_hlx_hlx"/>
</dbReference>
<reference evidence="1" key="1">
    <citation type="journal article" date="2021" name="PeerJ">
        <title>Extensive microbial diversity within the chicken gut microbiome revealed by metagenomics and culture.</title>
        <authorList>
            <person name="Gilroy R."/>
            <person name="Ravi A."/>
            <person name="Getino M."/>
            <person name="Pursley I."/>
            <person name="Horton D.L."/>
            <person name="Alikhan N.F."/>
            <person name="Baker D."/>
            <person name="Gharbi K."/>
            <person name="Hall N."/>
            <person name="Watson M."/>
            <person name="Adriaenssens E.M."/>
            <person name="Foster-Nyarko E."/>
            <person name="Jarju S."/>
            <person name="Secka A."/>
            <person name="Antonio M."/>
            <person name="Oren A."/>
            <person name="Chaudhuri R.R."/>
            <person name="La Ragione R."/>
            <person name="Hildebrand F."/>
            <person name="Pallen M.J."/>
        </authorList>
    </citation>
    <scope>NUCLEOTIDE SEQUENCE</scope>
    <source>
        <strain evidence="1">CHK179-7159</strain>
    </source>
</reference>
<dbReference type="AlphaFoldDB" id="A0A9D2KYT5"/>
<dbReference type="Proteomes" id="UP000886858">
    <property type="component" value="Unassembled WGS sequence"/>
</dbReference>
<organism evidence="1 2">
    <name type="scientific">Candidatus Eisenbergiella merdipullorum</name>
    <dbReference type="NCBI Taxonomy" id="2838553"/>
    <lineage>
        <taxon>Bacteria</taxon>
        <taxon>Bacillati</taxon>
        <taxon>Bacillota</taxon>
        <taxon>Clostridia</taxon>
        <taxon>Lachnospirales</taxon>
        <taxon>Lachnospiraceae</taxon>
        <taxon>Eisenbergiella</taxon>
    </lineage>
</organism>
<dbReference type="SUPFAM" id="SSF47598">
    <property type="entry name" value="Ribbon-helix-helix"/>
    <property type="match status" value="1"/>
</dbReference>
<proteinExistence type="predicted"/>
<evidence type="ECO:0000313" key="1">
    <source>
        <dbReference type="EMBL" id="HJA91888.1"/>
    </source>
</evidence>
<dbReference type="Gene3D" id="1.10.1220.10">
    <property type="entry name" value="Met repressor-like"/>
    <property type="match status" value="1"/>
</dbReference>
<dbReference type="GO" id="GO:0006355">
    <property type="term" value="P:regulation of DNA-templated transcription"/>
    <property type="evidence" value="ECO:0007669"/>
    <property type="project" value="InterPro"/>
</dbReference>
<sequence length="50" mass="5971">MRATNKWIKKNYERVNLTLPVGMKEEWKQAAEREGMSLNDFIRKCVSEKI</sequence>
<evidence type="ECO:0000313" key="2">
    <source>
        <dbReference type="Proteomes" id="UP000886858"/>
    </source>
</evidence>
<name>A0A9D2KYT5_9FIRM</name>
<protein>
    <submittedName>
        <fullName evidence="1">Antitoxin</fullName>
    </submittedName>
</protein>
<gene>
    <name evidence="1" type="ORF">H9717_02015</name>
</gene>